<proteinExistence type="predicted"/>
<organism evidence="3">
    <name type="scientific">human gut metagenome</name>
    <dbReference type="NCBI Taxonomy" id="408170"/>
    <lineage>
        <taxon>unclassified sequences</taxon>
        <taxon>metagenomes</taxon>
        <taxon>organismal metagenomes</taxon>
    </lineage>
</organism>
<name>K1STD8_9ZZZZ</name>
<dbReference type="InterPro" id="IPR020831">
    <property type="entry name" value="GlycerAld/Erythrose_P_DH"/>
</dbReference>
<dbReference type="PANTHER" id="PTHR43148">
    <property type="entry name" value="GLYCERALDEHYDE-3-PHOSPHATE DEHYDROGENASE 2"/>
    <property type="match status" value="1"/>
</dbReference>
<dbReference type="SUPFAM" id="SSF55347">
    <property type="entry name" value="Glyceraldehyde-3-phosphate dehydrogenase-like, C-terminal domain"/>
    <property type="match status" value="1"/>
</dbReference>
<evidence type="ECO:0000259" key="2">
    <source>
        <dbReference type="Pfam" id="PF02800"/>
    </source>
</evidence>
<feature type="domain" description="Glyceraldehyde 3-phosphate dehydrogenase catalytic" evidence="2">
    <location>
        <begin position="70"/>
        <end position="176"/>
    </location>
</feature>
<dbReference type="Pfam" id="PF02800">
    <property type="entry name" value="Gp_dh_C"/>
    <property type="match status" value="1"/>
</dbReference>
<dbReference type="EMBL" id="AJWY01007469">
    <property type="protein sequence ID" value="EKC63912.1"/>
    <property type="molecule type" value="Genomic_DNA"/>
</dbReference>
<gene>
    <name evidence="3" type="ORF">LEA_11103</name>
</gene>
<protein>
    <submittedName>
        <fullName evidence="3">Glyceraldehyde 3-phosphate dehydrogenase</fullName>
        <ecNumber evidence="3">1.2.1.-</ecNumber>
    </submittedName>
</protein>
<evidence type="ECO:0000313" key="3">
    <source>
        <dbReference type="EMBL" id="EKC63912.1"/>
    </source>
</evidence>
<comment type="caution">
    <text evidence="3">The sequence shown here is derived from an EMBL/GenBank/DDBJ whole genome shotgun (WGS) entry which is preliminary data.</text>
</comment>
<sequence>RDRMNNEIQIAEREGDYEKAGRLKYSELPALEKQLAQEEDKVGESDLSLVHEKVSEEEIARIISRWTSEKGHLRRSRAGACNIVPNSTGAAKAIGLVIPELNGKLIGSAQRVPTPTGSTTILVAVVKGAVTKEEINAAMKAASTESFGYNTDEIVSSDIVGSTYGSIFDATQTMVAPMEFCIHHTRSLHRRMHGKLGQSDVHAGHRYMCRGNITESGTTCDIRTVGIGLVRHLCPFTVILLFCS</sequence>
<dbReference type="GO" id="GO:0016620">
    <property type="term" value="F:oxidoreductase activity, acting on the aldehyde or oxo group of donors, NAD or NADP as acceptor"/>
    <property type="evidence" value="ECO:0007669"/>
    <property type="project" value="InterPro"/>
</dbReference>
<dbReference type="Gene3D" id="6.10.140.130">
    <property type="match status" value="1"/>
</dbReference>
<dbReference type="Gene3D" id="3.30.360.10">
    <property type="entry name" value="Dihydrodipicolinate Reductase, domain 2"/>
    <property type="match status" value="1"/>
</dbReference>
<dbReference type="AlphaFoldDB" id="K1STD8"/>
<feature type="non-terminal residue" evidence="3">
    <location>
        <position position="1"/>
    </location>
</feature>
<accession>K1STD8</accession>
<dbReference type="InterPro" id="IPR020829">
    <property type="entry name" value="GlycerAld_3-P_DH_cat"/>
</dbReference>
<reference evidence="3" key="1">
    <citation type="journal article" date="2013" name="Environ. Microbiol.">
        <title>Microbiota from the distal guts of lean and obese adolescents exhibit partial functional redundancy besides clear differences in community structure.</title>
        <authorList>
            <person name="Ferrer M."/>
            <person name="Ruiz A."/>
            <person name="Lanza F."/>
            <person name="Haange S.B."/>
            <person name="Oberbach A."/>
            <person name="Till H."/>
            <person name="Bargiela R."/>
            <person name="Campoy C."/>
            <person name="Segura M.T."/>
            <person name="Richter M."/>
            <person name="von Bergen M."/>
            <person name="Seifert J."/>
            <person name="Suarez A."/>
        </authorList>
    </citation>
    <scope>NUCLEOTIDE SEQUENCE</scope>
</reference>
<keyword evidence="1 3" id="KW-0560">Oxidoreductase</keyword>
<dbReference type="EC" id="1.2.1.-" evidence="3"/>
<evidence type="ECO:0000256" key="1">
    <source>
        <dbReference type="ARBA" id="ARBA00023002"/>
    </source>
</evidence>